<evidence type="ECO:0000313" key="5">
    <source>
        <dbReference type="Proteomes" id="UP001187531"/>
    </source>
</evidence>
<dbReference type="Pfam" id="PF02944">
    <property type="entry name" value="BESS"/>
    <property type="match status" value="1"/>
</dbReference>
<protein>
    <recommendedName>
        <fullName evidence="3">BESS domain-containing protein</fullName>
    </recommendedName>
</protein>
<dbReference type="EMBL" id="JAVRJZ010000014">
    <property type="protein sequence ID" value="KAK2713333.1"/>
    <property type="molecule type" value="Genomic_DNA"/>
</dbReference>
<evidence type="ECO:0000313" key="4">
    <source>
        <dbReference type="EMBL" id="KAK2713333.1"/>
    </source>
</evidence>
<comment type="subcellular location">
    <subcellularLocation>
        <location evidence="1">Nucleus</location>
    </subcellularLocation>
</comment>
<organism evidence="4 5">
    <name type="scientific">Artemia franciscana</name>
    <name type="common">Brine shrimp</name>
    <name type="synonym">Artemia sanfranciscana</name>
    <dbReference type="NCBI Taxonomy" id="6661"/>
    <lineage>
        <taxon>Eukaryota</taxon>
        <taxon>Metazoa</taxon>
        <taxon>Ecdysozoa</taxon>
        <taxon>Arthropoda</taxon>
        <taxon>Crustacea</taxon>
        <taxon>Branchiopoda</taxon>
        <taxon>Anostraca</taxon>
        <taxon>Artemiidae</taxon>
        <taxon>Artemia</taxon>
    </lineage>
</organism>
<keyword evidence="5" id="KW-1185">Reference proteome</keyword>
<feature type="domain" description="BESS" evidence="3">
    <location>
        <begin position="122"/>
        <end position="161"/>
    </location>
</feature>
<evidence type="ECO:0000256" key="2">
    <source>
        <dbReference type="SAM" id="MobiDB-lite"/>
    </source>
</evidence>
<feature type="compositionally biased region" description="Polar residues" evidence="2">
    <location>
        <begin position="79"/>
        <end position="91"/>
    </location>
</feature>
<name>A0AA88HLD8_ARTSF</name>
<dbReference type="InterPro" id="IPR004210">
    <property type="entry name" value="BESS_motif"/>
</dbReference>
<reference evidence="4" key="1">
    <citation type="submission" date="2023-07" db="EMBL/GenBank/DDBJ databases">
        <title>Chromosome-level genome assembly of Artemia franciscana.</title>
        <authorList>
            <person name="Jo E."/>
        </authorList>
    </citation>
    <scope>NUCLEOTIDE SEQUENCE</scope>
    <source>
        <tissue evidence="4">Whole body</tissue>
    </source>
</reference>
<keyword evidence="1" id="KW-0539">Nucleus</keyword>
<accession>A0AA88HLD8</accession>
<dbReference type="AlphaFoldDB" id="A0AA88HLD8"/>
<dbReference type="PROSITE" id="PS51031">
    <property type="entry name" value="BESS"/>
    <property type="match status" value="1"/>
</dbReference>
<feature type="region of interest" description="Disordered" evidence="2">
    <location>
        <begin position="75"/>
        <end position="102"/>
    </location>
</feature>
<evidence type="ECO:0000256" key="1">
    <source>
        <dbReference type="PROSITE-ProRule" id="PRU00371"/>
    </source>
</evidence>
<comment type="caution">
    <text evidence="4">The sequence shown here is derived from an EMBL/GenBank/DDBJ whole genome shotgun (WGS) entry which is preliminary data.</text>
</comment>
<gene>
    <name evidence="4" type="ORF">QYM36_009259</name>
</gene>
<proteinExistence type="predicted"/>
<evidence type="ECO:0000259" key="3">
    <source>
        <dbReference type="PROSITE" id="PS51031"/>
    </source>
</evidence>
<dbReference type="GO" id="GO:0005634">
    <property type="term" value="C:nucleus"/>
    <property type="evidence" value="ECO:0007669"/>
    <property type="project" value="UniProtKB-SubCell"/>
</dbReference>
<sequence length="166" mass="18446">MLKDKKFRCIPGNTIEDPILDGGVLLLSPHGFEILVEVGSGGEIQETEEPEENVTYEDSGQVQLDSVEETNPILFESPNGRTSSCSFAQPKSPTPKRKKALKGECSKSEFERDLIGIVGKEQDPDEMFCLVLAADIKKPSDKKKAFIKFKIQELLFKLSIDQISLD</sequence>
<dbReference type="Proteomes" id="UP001187531">
    <property type="component" value="Unassembled WGS sequence"/>
</dbReference>
<dbReference type="GO" id="GO:0003677">
    <property type="term" value="F:DNA binding"/>
    <property type="evidence" value="ECO:0007669"/>
    <property type="project" value="InterPro"/>
</dbReference>